<dbReference type="OrthoDB" id="3055280at2759"/>
<proteinExistence type="predicted"/>
<evidence type="ECO:0008006" key="3">
    <source>
        <dbReference type="Google" id="ProtNLM"/>
    </source>
</evidence>
<dbReference type="AlphaFoldDB" id="A0A165WSY3"/>
<name>A0A165WSY3_9AGAM</name>
<accession>A0A165WSY3</accession>
<dbReference type="Proteomes" id="UP000076532">
    <property type="component" value="Unassembled WGS sequence"/>
</dbReference>
<organism evidence="1 2">
    <name type="scientific">Athelia psychrophila</name>
    <dbReference type="NCBI Taxonomy" id="1759441"/>
    <lineage>
        <taxon>Eukaryota</taxon>
        <taxon>Fungi</taxon>
        <taxon>Dikarya</taxon>
        <taxon>Basidiomycota</taxon>
        <taxon>Agaricomycotina</taxon>
        <taxon>Agaricomycetes</taxon>
        <taxon>Agaricomycetidae</taxon>
        <taxon>Atheliales</taxon>
        <taxon>Atheliaceae</taxon>
        <taxon>Athelia</taxon>
    </lineage>
</organism>
<protein>
    <recommendedName>
        <fullName evidence="3">F-box domain-containing protein</fullName>
    </recommendedName>
</protein>
<dbReference type="EMBL" id="KV417737">
    <property type="protein sequence ID" value="KZP07883.1"/>
    <property type="molecule type" value="Genomic_DNA"/>
</dbReference>
<evidence type="ECO:0000313" key="2">
    <source>
        <dbReference type="Proteomes" id="UP000076532"/>
    </source>
</evidence>
<sequence length="295" mass="33594">MEIRLPRDTPWPREWARSKEDNPGWYVVSHGPIVMVQTSALSILPHATSGRMNARRFWRLTMVTVRITESAEYVIPGIDYGALMHGIDTWEDLPMSSFFMSAEEEVDLESLGGEEQVRQAILNQKHFWVWLSPDRFPSQPNSRINSCPILVDAASPSLASAHKLSSVEGVPQELLVLISAQLPLPAFLSFASVSRHLRYKLLGTGSNRDAFARAWIAHSAPWYLPLPLHPSLKGAWKKSNYRKQEDEDFSRPKSGIAAMDWDYLRRCLASGSMRNRKRIWKVAEQLEKKADELEI</sequence>
<evidence type="ECO:0000313" key="1">
    <source>
        <dbReference type="EMBL" id="KZP07883.1"/>
    </source>
</evidence>
<reference evidence="1 2" key="1">
    <citation type="journal article" date="2016" name="Mol. Biol. Evol.">
        <title>Comparative Genomics of Early-Diverging Mushroom-Forming Fungi Provides Insights into the Origins of Lignocellulose Decay Capabilities.</title>
        <authorList>
            <person name="Nagy L.G."/>
            <person name="Riley R."/>
            <person name="Tritt A."/>
            <person name="Adam C."/>
            <person name="Daum C."/>
            <person name="Floudas D."/>
            <person name="Sun H."/>
            <person name="Yadav J.S."/>
            <person name="Pangilinan J."/>
            <person name="Larsson K.H."/>
            <person name="Matsuura K."/>
            <person name="Barry K."/>
            <person name="Labutti K."/>
            <person name="Kuo R."/>
            <person name="Ohm R.A."/>
            <person name="Bhattacharya S.S."/>
            <person name="Shirouzu T."/>
            <person name="Yoshinaga Y."/>
            <person name="Martin F.M."/>
            <person name="Grigoriev I.V."/>
            <person name="Hibbett D.S."/>
        </authorList>
    </citation>
    <scope>NUCLEOTIDE SEQUENCE [LARGE SCALE GENOMIC DNA]</scope>
    <source>
        <strain evidence="1 2">CBS 109695</strain>
    </source>
</reference>
<gene>
    <name evidence="1" type="ORF">FIBSPDRAFT_840783</name>
</gene>
<keyword evidence="2" id="KW-1185">Reference proteome</keyword>